<dbReference type="RefSeq" id="WP_129173278.1">
    <property type="nucleotide sequence ID" value="NZ_JACCBI010000001.1"/>
</dbReference>
<name>A0A4Q2MEM9_9MICO</name>
<reference evidence="2 3" key="1">
    <citation type="submission" date="2019-01" db="EMBL/GenBank/DDBJ databases">
        <title>Agromyces.</title>
        <authorList>
            <person name="Li J."/>
        </authorList>
    </citation>
    <scope>NUCLEOTIDE SEQUENCE [LARGE SCALE GENOMIC DNA]</scope>
    <source>
        <strain evidence="2 3">DSM 23870</strain>
    </source>
</reference>
<dbReference type="PANTHER" id="PTHR30292">
    <property type="entry name" value="UNCHARACTERIZED PROTEIN YBGL-RELATED"/>
    <property type="match status" value="1"/>
</dbReference>
<dbReference type="Pfam" id="PF03746">
    <property type="entry name" value="LamB_YcsF"/>
    <property type="match status" value="1"/>
</dbReference>
<protein>
    <submittedName>
        <fullName evidence="2">LamB/YcsF family protein</fullName>
    </submittedName>
    <submittedName>
        <fullName evidence="1">UPF0271 protein</fullName>
    </submittedName>
</protein>
<reference evidence="1 4" key="2">
    <citation type="submission" date="2020-07" db="EMBL/GenBank/DDBJ databases">
        <title>Sequencing the genomes of 1000 actinobacteria strains.</title>
        <authorList>
            <person name="Klenk H.-P."/>
        </authorList>
    </citation>
    <scope>NUCLEOTIDE SEQUENCE [LARGE SCALE GENOMIC DNA]</scope>
    <source>
        <strain evidence="1 4">DSM 23870</strain>
    </source>
</reference>
<dbReference type="Gene3D" id="3.20.20.370">
    <property type="entry name" value="Glycoside hydrolase/deacetylase"/>
    <property type="match status" value="1"/>
</dbReference>
<gene>
    <name evidence="1" type="ORF">BJ972_001433</name>
    <name evidence="2" type="ORF">ESP50_06500</name>
</gene>
<dbReference type="PANTHER" id="PTHR30292:SF0">
    <property type="entry name" value="5-OXOPROLINASE SUBUNIT A"/>
    <property type="match status" value="1"/>
</dbReference>
<dbReference type="GO" id="GO:0005975">
    <property type="term" value="P:carbohydrate metabolic process"/>
    <property type="evidence" value="ECO:0007669"/>
    <property type="project" value="InterPro"/>
</dbReference>
<evidence type="ECO:0000313" key="2">
    <source>
        <dbReference type="EMBL" id="RXZ87560.1"/>
    </source>
</evidence>
<dbReference type="EMBL" id="SDPM01000002">
    <property type="protein sequence ID" value="RXZ87560.1"/>
    <property type="molecule type" value="Genomic_DNA"/>
</dbReference>
<organism evidence="2 3">
    <name type="scientific">Agromyces atrinae</name>
    <dbReference type="NCBI Taxonomy" id="592376"/>
    <lineage>
        <taxon>Bacteria</taxon>
        <taxon>Bacillati</taxon>
        <taxon>Actinomycetota</taxon>
        <taxon>Actinomycetes</taxon>
        <taxon>Micrococcales</taxon>
        <taxon>Microbacteriaceae</taxon>
        <taxon>Agromyces</taxon>
    </lineage>
</organism>
<dbReference type="Proteomes" id="UP000292686">
    <property type="component" value="Unassembled WGS sequence"/>
</dbReference>
<dbReference type="OrthoDB" id="9773478at2"/>
<evidence type="ECO:0000313" key="1">
    <source>
        <dbReference type="EMBL" id="NYD66914.1"/>
    </source>
</evidence>
<dbReference type="SUPFAM" id="SSF88713">
    <property type="entry name" value="Glycoside hydrolase/deacetylase"/>
    <property type="match status" value="1"/>
</dbReference>
<dbReference type="InterPro" id="IPR005501">
    <property type="entry name" value="LamB/YcsF/PxpA-like"/>
</dbReference>
<dbReference type="InterPro" id="IPR011330">
    <property type="entry name" value="Glyco_hydro/deAcase_b/a-brl"/>
</dbReference>
<dbReference type="NCBIfam" id="NF003816">
    <property type="entry name" value="PRK05406.1-5"/>
    <property type="match status" value="1"/>
</dbReference>
<proteinExistence type="predicted"/>
<accession>A0A4Q2MEM9</accession>
<dbReference type="NCBIfam" id="NF003814">
    <property type="entry name" value="PRK05406.1-3"/>
    <property type="match status" value="1"/>
</dbReference>
<keyword evidence="3" id="KW-1185">Reference proteome</keyword>
<sequence length="247" mass="25121">MPLVIDLNCDLGEGVGDDAALFPLVSSANIACGGHTGDAESMRSSVKLAIGNGVAVGAHPSYVDREGFGRRALDVDPAELRADIARQIAALVGIANGEGSVRYVKAHGALYNRAQVDDEVATALVLAVRDVDAGLPLLGMAGSALAEAATAHGSAFFAEAFIDRGYLADGRLAPRSSEGALLTDPAAVIERALGIVRDHRIVAVDGTVLEVSADSLCVHGDTPGASVLAAAVRTALESAGVRIEAFA</sequence>
<evidence type="ECO:0000313" key="3">
    <source>
        <dbReference type="Proteomes" id="UP000292686"/>
    </source>
</evidence>
<dbReference type="Proteomes" id="UP000581087">
    <property type="component" value="Unassembled WGS sequence"/>
</dbReference>
<comment type="caution">
    <text evidence="2">The sequence shown here is derived from an EMBL/GenBank/DDBJ whole genome shotgun (WGS) entry which is preliminary data.</text>
</comment>
<dbReference type="CDD" id="cd10787">
    <property type="entry name" value="LamB_YcsF_like"/>
    <property type="match status" value="1"/>
</dbReference>
<dbReference type="AlphaFoldDB" id="A0A4Q2MEM9"/>
<dbReference type="EMBL" id="JACCBI010000001">
    <property type="protein sequence ID" value="NYD66914.1"/>
    <property type="molecule type" value="Genomic_DNA"/>
</dbReference>
<evidence type="ECO:0000313" key="4">
    <source>
        <dbReference type="Proteomes" id="UP000581087"/>
    </source>
</evidence>